<evidence type="ECO:0000313" key="2">
    <source>
        <dbReference type="Proteomes" id="UP000052012"/>
    </source>
</evidence>
<evidence type="ECO:0000313" key="1">
    <source>
        <dbReference type="EMBL" id="KRM69845.1"/>
    </source>
</evidence>
<dbReference type="Proteomes" id="UP000052012">
    <property type="component" value="Unassembled WGS sequence"/>
</dbReference>
<organism evidence="1 2">
    <name type="scientific">Apilactobacillus ozensis DSM 23829 = JCM 17196</name>
    <dbReference type="NCBI Taxonomy" id="1423781"/>
    <lineage>
        <taxon>Bacteria</taxon>
        <taxon>Bacillati</taxon>
        <taxon>Bacillota</taxon>
        <taxon>Bacilli</taxon>
        <taxon>Lactobacillales</taxon>
        <taxon>Lactobacillaceae</taxon>
        <taxon>Apilactobacillus</taxon>
    </lineage>
</organism>
<dbReference type="STRING" id="1423781.FD06_GL000010"/>
<sequence length="151" mass="17715">MFHFAFGNKLVLKSVVNTKAYYPLVLDTNGFKSYYIKVNSQNEISHLNNYYYLSDGKKNVVNSNQALVLDNNFNNYRNLYKISSRYKNRDLNKSLVIQDLDSKTQKAWVLTMQSWYKDNLINGIGFKAGKLYDKYTVIRVPDSSYIYNENE</sequence>
<dbReference type="AlphaFoldDB" id="A0A0R2AT32"/>
<protein>
    <submittedName>
        <fullName evidence="1">Uncharacterized protein</fullName>
    </submittedName>
</protein>
<reference evidence="1 2" key="1">
    <citation type="journal article" date="2015" name="Genome Announc.">
        <title>Expanding the biotechnology potential of lactobacilli through comparative genomics of 213 strains and associated genera.</title>
        <authorList>
            <person name="Sun Z."/>
            <person name="Harris H.M."/>
            <person name="McCann A."/>
            <person name="Guo C."/>
            <person name="Argimon S."/>
            <person name="Zhang W."/>
            <person name="Yang X."/>
            <person name="Jeffery I.B."/>
            <person name="Cooney J.C."/>
            <person name="Kagawa T.F."/>
            <person name="Liu W."/>
            <person name="Song Y."/>
            <person name="Salvetti E."/>
            <person name="Wrobel A."/>
            <person name="Rasinkangas P."/>
            <person name="Parkhill J."/>
            <person name="Rea M.C."/>
            <person name="O'Sullivan O."/>
            <person name="Ritari J."/>
            <person name="Douillard F.P."/>
            <person name="Paul Ross R."/>
            <person name="Yang R."/>
            <person name="Briner A.E."/>
            <person name="Felis G.E."/>
            <person name="de Vos W.M."/>
            <person name="Barrangou R."/>
            <person name="Klaenhammer T.R."/>
            <person name="Caufield P.W."/>
            <person name="Cui Y."/>
            <person name="Zhang H."/>
            <person name="O'Toole P.W."/>
        </authorList>
    </citation>
    <scope>NUCLEOTIDE SEQUENCE [LARGE SCALE GENOMIC DNA]</scope>
    <source>
        <strain evidence="1 2">DSM 23829</strain>
    </source>
</reference>
<name>A0A0R2AT32_9LACO</name>
<accession>A0A0R2AT32</accession>
<keyword evidence="2" id="KW-1185">Reference proteome</keyword>
<dbReference type="EMBL" id="AYYQ01000001">
    <property type="protein sequence ID" value="KRM69845.1"/>
    <property type="molecule type" value="Genomic_DNA"/>
</dbReference>
<dbReference type="PATRIC" id="fig|1423781.4.peg.10"/>
<comment type="caution">
    <text evidence="1">The sequence shown here is derived from an EMBL/GenBank/DDBJ whole genome shotgun (WGS) entry which is preliminary data.</text>
</comment>
<proteinExistence type="predicted"/>
<gene>
    <name evidence="1" type="ORF">FD06_GL000010</name>
</gene>